<dbReference type="Gene3D" id="3.90.550.10">
    <property type="entry name" value="Spore Coat Polysaccharide Biosynthesis Protein SpsA, Chain A"/>
    <property type="match status" value="1"/>
</dbReference>
<protein>
    <submittedName>
        <fullName evidence="2">Unannotated protein</fullName>
    </submittedName>
</protein>
<name>A0A6J6KLZ6_9ZZZZ</name>
<feature type="domain" description="Glycosyltransferase 2-like" evidence="1">
    <location>
        <begin position="3"/>
        <end position="95"/>
    </location>
</feature>
<organism evidence="2">
    <name type="scientific">freshwater metagenome</name>
    <dbReference type="NCBI Taxonomy" id="449393"/>
    <lineage>
        <taxon>unclassified sequences</taxon>
        <taxon>metagenomes</taxon>
        <taxon>ecological metagenomes</taxon>
    </lineage>
</organism>
<dbReference type="GO" id="GO:0006487">
    <property type="term" value="P:protein N-linked glycosylation"/>
    <property type="evidence" value="ECO:0007669"/>
    <property type="project" value="TreeGrafter"/>
</dbReference>
<sequence length="238" mass="25590">MISVVLPAFNESGMLDATVTAIHEGLTSRKVSFEIQIVENGSTDETNQIAESICSRLPGVSVQSLGYADYGDALRAGLKSSAGEVAIIFDVDYFDLDFADSALEVLDWSSTPFGPVVVVGSKRAPGSSDNRSKLRRLATAIFSGILKRQFGLSLSDTHGMKVLNLAALRGVIDECECGADLFDTEVIIRAERAGMVVAEVPVNVIELRPSRTSILRRVPRTLGGIVRLRRVLGPVPKD</sequence>
<gene>
    <name evidence="2" type="ORF">UFOPK2242_00384</name>
</gene>
<evidence type="ECO:0000313" key="2">
    <source>
        <dbReference type="EMBL" id="CAB4650582.1"/>
    </source>
</evidence>
<dbReference type="AlphaFoldDB" id="A0A6J6KLZ6"/>
<evidence type="ECO:0000259" key="1">
    <source>
        <dbReference type="Pfam" id="PF00535"/>
    </source>
</evidence>
<dbReference type="PANTHER" id="PTHR10859">
    <property type="entry name" value="GLYCOSYL TRANSFERASE"/>
    <property type="match status" value="1"/>
</dbReference>
<dbReference type="InterPro" id="IPR029044">
    <property type="entry name" value="Nucleotide-diphossugar_trans"/>
</dbReference>
<proteinExistence type="predicted"/>
<dbReference type="PANTHER" id="PTHR10859:SF91">
    <property type="entry name" value="DOLICHYL-PHOSPHATE BETA-GLUCOSYLTRANSFERASE"/>
    <property type="match status" value="1"/>
</dbReference>
<dbReference type="InterPro" id="IPR001173">
    <property type="entry name" value="Glyco_trans_2-like"/>
</dbReference>
<reference evidence="2" key="1">
    <citation type="submission" date="2020-05" db="EMBL/GenBank/DDBJ databases">
        <authorList>
            <person name="Chiriac C."/>
            <person name="Salcher M."/>
            <person name="Ghai R."/>
            <person name="Kavagutti S V."/>
        </authorList>
    </citation>
    <scope>NUCLEOTIDE SEQUENCE</scope>
</reference>
<dbReference type="SUPFAM" id="SSF53448">
    <property type="entry name" value="Nucleotide-diphospho-sugar transferases"/>
    <property type="match status" value="1"/>
</dbReference>
<dbReference type="EMBL" id="CAEZWM010000029">
    <property type="protein sequence ID" value="CAB4650582.1"/>
    <property type="molecule type" value="Genomic_DNA"/>
</dbReference>
<accession>A0A6J6KLZ6</accession>
<dbReference type="Pfam" id="PF00535">
    <property type="entry name" value="Glycos_transf_2"/>
    <property type="match status" value="1"/>
</dbReference>